<dbReference type="SUPFAM" id="SSF56112">
    <property type="entry name" value="Protein kinase-like (PK-like)"/>
    <property type="match status" value="1"/>
</dbReference>
<protein>
    <submittedName>
        <fullName evidence="2">Aminoglycoside phosphotransferase</fullName>
    </submittedName>
</protein>
<dbReference type="Gene3D" id="3.30.200.20">
    <property type="entry name" value="Phosphorylase Kinase, domain 1"/>
    <property type="match status" value="1"/>
</dbReference>
<dbReference type="InterPro" id="IPR052898">
    <property type="entry name" value="ACAD10-like"/>
</dbReference>
<dbReference type="PANTHER" id="PTHR47829">
    <property type="entry name" value="HYDROLASE, PUTATIVE (AFU_ORTHOLOGUE AFUA_1G12880)-RELATED"/>
    <property type="match status" value="1"/>
</dbReference>
<evidence type="ECO:0000313" key="3">
    <source>
        <dbReference type="Proteomes" id="UP000029492"/>
    </source>
</evidence>
<dbReference type="GO" id="GO:0016740">
    <property type="term" value="F:transferase activity"/>
    <property type="evidence" value="ECO:0007669"/>
    <property type="project" value="UniProtKB-KW"/>
</dbReference>
<sequence>MSDADVFSGVKPVEPRHRIDEAKLAAWMEGHVRGYAGPLTVRQFRGGQSNPTYRLDTPAQAYVLRRKPFGPLLPSAHAVDREFRVIGALYGEGFPVPRPFALCEDPDIIGAAFYVMEAVDGAVHWDGALPGLDPHARHRHYAGMIATLARLHAIDPEAAGLSDYGRPGNYFARQVDRWTRQYRAAEDGRLEDVERLIAWLPRTVPEQQGACVVHGDYRLDNLIFSRDGGVSAVLDWELSTLGDPLADFSYLLMQWELPADGRSGLGGLDLPALGIPTRDEAVALYCRAADRKSLPDLDWYFAYNLFRLVGILQGVAARAKAGNAASEHAAAMAARVPKLAEAAWGFAERAGA</sequence>
<keyword evidence="3" id="KW-1185">Reference proteome</keyword>
<reference evidence="2 3" key="1">
    <citation type="journal article" date="2014" name="PLoS ONE">
        <title>Genome Information of Methylobacterium oryzae, a Plant-Probiotic Methylotroph in the Phyllosphere.</title>
        <authorList>
            <person name="Kwak M.J."/>
            <person name="Jeong H."/>
            <person name="Madhaiyan M."/>
            <person name="Lee Y."/>
            <person name="Sa T.M."/>
            <person name="Oh T.K."/>
            <person name="Kim J.F."/>
        </authorList>
    </citation>
    <scope>NUCLEOTIDE SEQUENCE [LARGE SCALE GENOMIC DNA]</scope>
    <source>
        <strain evidence="2 3">CBMB20</strain>
    </source>
</reference>
<dbReference type="PANTHER" id="PTHR47829:SF1">
    <property type="entry name" value="HAD FAMILY PHOSPHATASE"/>
    <property type="match status" value="1"/>
</dbReference>
<dbReference type="RefSeq" id="WP_043353020.1">
    <property type="nucleotide sequence ID" value="NZ_CP003811.1"/>
</dbReference>
<dbReference type="Pfam" id="PF01636">
    <property type="entry name" value="APH"/>
    <property type="match status" value="1"/>
</dbReference>
<dbReference type="Proteomes" id="UP000029492">
    <property type="component" value="Chromosome"/>
</dbReference>
<dbReference type="CDD" id="cd05154">
    <property type="entry name" value="ACAD10_11_N-like"/>
    <property type="match status" value="1"/>
</dbReference>
<dbReference type="InterPro" id="IPR011009">
    <property type="entry name" value="Kinase-like_dom_sf"/>
</dbReference>
<evidence type="ECO:0000259" key="1">
    <source>
        <dbReference type="Pfam" id="PF01636"/>
    </source>
</evidence>
<evidence type="ECO:0000313" key="2">
    <source>
        <dbReference type="EMBL" id="AIQ89979.1"/>
    </source>
</evidence>
<dbReference type="Gene3D" id="3.90.1200.10">
    <property type="match status" value="1"/>
</dbReference>
<dbReference type="eggNOG" id="COG3173">
    <property type="taxonomic scope" value="Bacteria"/>
</dbReference>
<dbReference type="InterPro" id="IPR041726">
    <property type="entry name" value="ACAD10_11_N"/>
</dbReference>
<dbReference type="EMBL" id="CP003811">
    <property type="protein sequence ID" value="AIQ89979.1"/>
    <property type="molecule type" value="Genomic_DNA"/>
</dbReference>
<dbReference type="KEGG" id="mor:MOC_2224"/>
<feature type="domain" description="Aminoglycoside phosphotransferase" evidence="1">
    <location>
        <begin position="40"/>
        <end position="262"/>
    </location>
</feature>
<accession>A0A089Q5Y7</accession>
<dbReference type="AlphaFoldDB" id="A0A089Q5Y7"/>
<gene>
    <name evidence="2" type="ORF">MOC_2224</name>
</gene>
<dbReference type="STRING" id="693986.MOC_2224"/>
<dbReference type="HOGENOM" id="CLU_007526_0_1_5"/>
<dbReference type="InterPro" id="IPR002575">
    <property type="entry name" value="Aminoglycoside_PTrfase"/>
</dbReference>
<proteinExistence type="predicted"/>
<organism evidence="2 3">
    <name type="scientific">Methylobacterium oryzae CBMB20</name>
    <dbReference type="NCBI Taxonomy" id="693986"/>
    <lineage>
        <taxon>Bacteria</taxon>
        <taxon>Pseudomonadati</taxon>
        <taxon>Pseudomonadota</taxon>
        <taxon>Alphaproteobacteria</taxon>
        <taxon>Hyphomicrobiales</taxon>
        <taxon>Methylobacteriaceae</taxon>
        <taxon>Methylobacterium</taxon>
    </lineage>
</organism>
<name>A0A089Q5Y7_9HYPH</name>